<dbReference type="KEGG" id="bmic:BmR1_04g04895"/>
<protein>
    <submittedName>
        <fullName evidence="2">RAP protein, putative</fullName>
    </submittedName>
</protein>
<sequence length="507" mass="58756">MLSKLRFRHLSSFTQIVNFNKDSTHFHDLYPSDILNIAKCRDNTVYDNIKFLGLISTCVIANVEKWNMADLSDLTTTLLRQYFISNNKLHQNNPLYSLYNLIHSQLRDKIDDISLSDSAKMAETLKLFNKLPIETSRLLTKKLHKTLVTDCTSLNTYVLGNLLWAMDSHVTTVFLRVLVNKLANVRHLAPRFPETWVVYMRFIAKHRYHSKHFLLGMAKKAVSTLKNGKNPNYKYNEMIPTVAWAFAIIFPLRAANQLGFKAKEITIIKNLYTTLINTYLDDDIKSYVSNGGIVRLAWSLSVQDLLGKYPEFIASLQPNLSNQISDTRHATMLYYSLRYLEIQYPHLINTLQPIYEQCTTLLKNTPRMKSIQPSKSQRLVSDALNSWRIPHKFEYTTPKLVSIDISIESTLYGEKIAIEVDGPWHFLTFHNTQERVRTGPSFFKHWLLESEGWNVISLQPSNRNLQDLQNDLQEFGEESCQNSRRMQREEYKKALLGSGSKYLSLLL</sequence>
<reference evidence="2 3" key="2">
    <citation type="journal article" date="2013" name="PLoS ONE">
        <title>Whole genome mapping and re-organization of the nuclear and mitochondrial genomes of Babesia microti isolates.</title>
        <authorList>
            <person name="Cornillot E."/>
            <person name="Dassouli A."/>
            <person name="Garg A."/>
            <person name="Pachikara N."/>
            <person name="Randazzo S."/>
            <person name="Depoix D."/>
            <person name="Carcy B."/>
            <person name="Delbecq S."/>
            <person name="Frutos R."/>
            <person name="Silva J.C."/>
            <person name="Sutton R."/>
            <person name="Krause P.J."/>
            <person name="Mamoun C.B."/>
        </authorList>
    </citation>
    <scope>NUCLEOTIDE SEQUENCE [LARGE SCALE GENOMIC DNA]</scope>
    <source>
        <strain evidence="2 3">RI</strain>
    </source>
</reference>
<dbReference type="AlphaFoldDB" id="I7J854"/>
<dbReference type="InterPro" id="IPR013584">
    <property type="entry name" value="RAP"/>
</dbReference>
<proteinExistence type="predicted"/>
<gene>
    <name evidence="2" type="ORF">BmR1_04g04895</name>
</gene>
<dbReference type="EMBL" id="LN871599">
    <property type="protein sequence ID" value="CCF75178.1"/>
    <property type="molecule type" value="Genomic_DNA"/>
</dbReference>
<dbReference type="OrthoDB" id="2019031at2759"/>
<reference evidence="2 3" key="1">
    <citation type="journal article" date="2012" name="Nucleic Acids Res.">
        <title>Sequencing of the smallest Apicomplexan genome from the human pathogen Babesia microti.</title>
        <authorList>
            <person name="Cornillot E."/>
            <person name="Hadj-Kaddour K."/>
            <person name="Dassouli A."/>
            <person name="Noel B."/>
            <person name="Ranwez V."/>
            <person name="Vacherie B."/>
            <person name="Augagneur Y."/>
            <person name="Bres V."/>
            <person name="Duclos A."/>
            <person name="Randazzo S."/>
            <person name="Carcy B."/>
            <person name="Debierre-Grockiego F."/>
            <person name="Delbecq S."/>
            <person name="Moubri-Menage K."/>
            <person name="Shams-Eldin H."/>
            <person name="Usmani-Brown S."/>
            <person name="Bringaud F."/>
            <person name="Wincker P."/>
            <person name="Vivares C.P."/>
            <person name="Schwarz R.T."/>
            <person name="Schetters T.P."/>
            <person name="Krause P.J."/>
            <person name="Gorenflot A."/>
            <person name="Berry V."/>
            <person name="Barbe V."/>
            <person name="Ben Mamoun C."/>
        </authorList>
    </citation>
    <scope>NUCLEOTIDE SEQUENCE [LARGE SCALE GENOMIC DNA]</scope>
    <source>
        <strain evidence="2 3">RI</strain>
    </source>
</reference>
<dbReference type="Proteomes" id="UP000002899">
    <property type="component" value="Chromosome IV"/>
</dbReference>
<name>I7J854_BABMR</name>
<feature type="domain" description="RAP" evidence="1">
    <location>
        <begin position="416"/>
        <end position="474"/>
    </location>
</feature>
<accession>I7J854</accession>
<dbReference type="GeneID" id="24425624"/>
<reference evidence="2 3" key="3">
    <citation type="journal article" date="2016" name="Sci. Rep.">
        <title>Genome-wide diversity and gene expression profiling of Babesia microti isolates identify polymorphic genes that mediate host-pathogen interactions.</title>
        <authorList>
            <person name="Silva J.C."/>
            <person name="Cornillot E."/>
            <person name="McCracken C."/>
            <person name="Usmani-Brown S."/>
            <person name="Dwivedi A."/>
            <person name="Ifeonu O.O."/>
            <person name="Crabtree J."/>
            <person name="Gotia H.T."/>
            <person name="Virji A.Z."/>
            <person name="Reynes C."/>
            <person name="Colinge J."/>
            <person name="Kumar V."/>
            <person name="Lawres L."/>
            <person name="Pazzi J.E."/>
            <person name="Pablo J.V."/>
            <person name="Hung C."/>
            <person name="Brancato J."/>
            <person name="Kumari P."/>
            <person name="Orvis J."/>
            <person name="Tretina K."/>
            <person name="Chibucos M."/>
            <person name="Ott S."/>
            <person name="Sadzewicz L."/>
            <person name="Sengamalay N."/>
            <person name="Shetty A.C."/>
            <person name="Su Q."/>
            <person name="Tallon L."/>
            <person name="Fraser C.M."/>
            <person name="Frutos R."/>
            <person name="Molina D.M."/>
            <person name="Krause P.J."/>
            <person name="Ben Mamoun C."/>
        </authorList>
    </citation>
    <scope>NUCLEOTIDE SEQUENCE [LARGE SCALE GENOMIC DNA]</scope>
    <source>
        <strain evidence="2 3">RI</strain>
    </source>
</reference>
<dbReference type="Gene3D" id="3.40.960.10">
    <property type="entry name" value="VSR Endonuclease"/>
    <property type="match status" value="1"/>
</dbReference>
<dbReference type="RefSeq" id="XP_012649586.1">
    <property type="nucleotide sequence ID" value="XM_012794132.1"/>
</dbReference>
<evidence type="ECO:0000313" key="2">
    <source>
        <dbReference type="EMBL" id="CCF75178.1"/>
    </source>
</evidence>
<evidence type="ECO:0000259" key="1">
    <source>
        <dbReference type="PROSITE" id="PS51286"/>
    </source>
</evidence>
<organism evidence="2 3">
    <name type="scientific">Babesia microti (strain RI)</name>
    <dbReference type="NCBI Taxonomy" id="1133968"/>
    <lineage>
        <taxon>Eukaryota</taxon>
        <taxon>Sar</taxon>
        <taxon>Alveolata</taxon>
        <taxon>Apicomplexa</taxon>
        <taxon>Aconoidasida</taxon>
        <taxon>Piroplasmida</taxon>
        <taxon>Babesiidae</taxon>
        <taxon>Babesia</taxon>
    </lineage>
</organism>
<keyword evidence="3" id="KW-1185">Reference proteome</keyword>
<dbReference type="PROSITE" id="PS51286">
    <property type="entry name" value="RAP"/>
    <property type="match status" value="1"/>
</dbReference>
<dbReference type="VEuPathDB" id="PiroplasmaDB:BmR1_04g04895"/>
<evidence type="ECO:0000313" key="3">
    <source>
        <dbReference type="Proteomes" id="UP000002899"/>
    </source>
</evidence>
<dbReference type="Pfam" id="PF08373">
    <property type="entry name" value="RAP"/>
    <property type="match status" value="1"/>
</dbReference>